<keyword evidence="1" id="KW-0732">Signal</keyword>
<reference evidence="3 4" key="1">
    <citation type="submission" date="2016-10" db="EMBL/GenBank/DDBJ databases">
        <authorList>
            <person name="de Groot N.N."/>
        </authorList>
    </citation>
    <scope>NUCLEOTIDE SEQUENCE [LARGE SCALE GENOMIC DNA]</scope>
    <source>
        <strain evidence="3 4">47C3B</strain>
    </source>
</reference>
<evidence type="ECO:0000313" key="3">
    <source>
        <dbReference type="EMBL" id="SDF59965.1"/>
    </source>
</evidence>
<feature type="signal peptide" evidence="1">
    <location>
        <begin position="1"/>
        <end position="19"/>
    </location>
</feature>
<protein>
    <submittedName>
        <fullName evidence="3">Peroxiredoxin</fullName>
    </submittedName>
</protein>
<dbReference type="SUPFAM" id="SSF52833">
    <property type="entry name" value="Thioredoxin-like"/>
    <property type="match status" value="1"/>
</dbReference>
<evidence type="ECO:0000259" key="2">
    <source>
        <dbReference type="PROSITE" id="PS51352"/>
    </source>
</evidence>
<dbReference type="CDD" id="cd02966">
    <property type="entry name" value="TlpA_like_family"/>
    <property type="match status" value="1"/>
</dbReference>
<dbReference type="Gene3D" id="3.40.30.10">
    <property type="entry name" value="Glutaredoxin"/>
    <property type="match status" value="1"/>
</dbReference>
<dbReference type="InterPro" id="IPR036249">
    <property type="entry name" value="Thioredoxin-like_sf"/>
</dbReference>
<dbReference type="OrthoDB" id="9815205at2"/>
<dbReference type="Proteomes" id="UP000199072">
    <property type="component" value="Unassembled WGS sequence"/>
</dbReference>
<dbReference type="Pfam" id="PF00578">
    <property type="entry name" value="AhpC-TSA"/>
    <property type="match status" value="1"/>
</dbReference>
<accession>A0A1G7ME58</accession>
<dbReference type="InterPro" id="IPR000866">
    <property type="entry name" value="AhpC/TSA"/>
</dbReference>
<dbReference type="PROSITE" id="PS51352">
    <property type="entry name" value="THIOREDOXIN_2"/>
    <property type="match status" value="1"/>
</dbReference>
<dbReference type="STRING" id="1391627.SAMN05216464_12147"/>
<dbReference type="InterPro" id="IPR050553">
    <property type="entry name" value="Thioredoxin_ResA/DsbE_sf"/>
</dbReference>
<dbReference type="GO" id="GO:0016209">
    <property type="term" value="F:antioxidant activity"/>
    <property type="evidence" value="ECO:0007669"/>
    <property type="project" value="InterPro"/>
</dbReference>
<dbReference type="GO" id="GO:0016491">
    <property type="term" value="F:oxidoreductase activity"/>
    <property type="evidence" value="ECO:0007669"/>
    <property type="project" value="InterPro"/>
</dbReference>
<dbReference type="PANTHER" id="PTHR42852:SF13">
    <property type="entry name" value="PROTEIN DIPZ"/>
    <property type="match status" value="1"/>
</dbReference>
<evidence type="ECO:0000256" key="1">
    <source>
        <dbReference type="SAM" id="SignalP"/>
    </source>
</evidence>
<feature type="domain" description="Thioredoxin" evidence="2">
    <location>
        <begin position="244"/>
        <end position="384"/>
    </location>
</feature>
<organism evidence="3 4">
    <name type="scientific">Mucilaginibacter pineti</name>
    <dbReference type="NCBI Taxonomy" id="1391627"/>
    <lineage>
        <taxon>Bacteria</taxon>
        <taxon>Pseudomonadati</taxon>
        <taxon>Bacteroidota</taxon>
        <taxon>Sphingobacteriia</taxon>
        <taxon>Sphingobacteriales</taxon>
        <taxon>Sphingobacteriaceae</taxon>
        <taxon>Mucilaginibacter</taxon>
    </lineage>
</organism>
<dbReference type="PANTHER" id="PTHR42852">
    <property type="entry name" value="THIOL:DISULFIDE INTERCHANGE PROTEIN DSBE"/>
    <property type="match status" value="1"/>
</dbReference>
<dbReference type="InterPro" id="IPR013766">
    <property type="entry name" value="Thioredoxin_domain"/>
</dbReference>
<name>A0A1G7ME58_9SPHI</name>
<dbReference type="EMBL" id="FNAI01000021">
    <property type="protein sequence ID" value="SDF59965.1"/>
    <property type="molecule type" value="Genomic_DNA"/>
</dbReference>
<sequence length="384" mass="43552">MKPFLFAMCLLLLSAAGKSQEVNIPSLLVKINESVKGVQSGEYKLHNNSIKLNIGEDTTISPGNISDYTFKSNPADKQIGYKISVLNSYVQKLYNGTLLYDKFEKELTVTDFNKYPAEINNQDMFFPPFFNVINDLLQVKNNSDKITFIGYEYQNNEKCYKLQLLLNAPLFLYISTKTYLPIKFTSVLTDVNHDAKRIRTFNNWITDIKLNTAPADSRFEKTALPAYTKEKQFTGTRNEEVKLLPIGSVAPGWELPALSGGNVKLSDFKGKVVVMDFWYKACVPCQEQMIELEKLHQKYDDKKVVFVGVNTIDDPIKNKLQLFVDKRKLSMLTVYNGKTIESLYNSYSSPVLYIIGKSGTILYTLDGYSPDVNSEVSKVLDANL</sequence>
<feature type="chain" id="PRO_5011432288" evidence="1">
    <location>
        <begin position="20"/>
        <end position="384"/>
    </location>
</feature>
<keyword evidence="4" id="KW-1185">Reference proteome</keyword>
<dbReference type="RefSeq" id="WP_091156466.1">
    <property type="nucleotide sequence ID" value="NZ_FNAI01000021.1"/>
</dbReference>
<evidence type="ECO:0000313" key="4">
    <source>
        <dbReference type="Proteomes" id="UP000199072"/>
    </source>
</evidence>
<gene>
    <name evidence="3" type="ORF">SAMN05216464_12147</name>
</gene>
<proteinExistence type="predicted"/>
<dbReference type="AlphaFoldDB" id="A0A1G7ME58"/>